<reference evidence="1 2" key="1">
    <citation type="submission" date="2016-11" db="EMBL/GenBank/DDBJ databases">
        <authorList>
            <person name="Klemetsen T."/>
        </authorList>
    </citation>
    <scope>NUCLEOTIDE SEQUENCE [LARGE SCALE GENOMIC DNA]</scope>
    <source>
        <strain evidence="1">MT 2528</strain>
    </source>
</reference>
<accession>A0ABY1HE87</accession>
<organism evidence="1 2">
    <name type="scientific">Moritella viscosa</name>
    <dbReference type="NCBI Taxonomy" id="80854"/>
    <lineage>
        <taxon>Bacteria</taxon>
        <taxon>Pseudomonadati</taxon>
        <taxon>Pseudomonadota</taxon>
        <taxon>Gammaproteobacteria</taxon>
        <taxon>Alteromonadales</taxon>
        <taxon>Moritellaceae</taxon>
        <taxon>Moritella</taxon>
    </lineage>
</organism>
<evidence type="ECO:0000313" key="2">
    <source>
        <dbReference type="Proteomes" id="UP000182660"/>
    </source>
</evidence>
<dbReference type="RefSeq" id="WP_075472538.1">
    <property type="nucleotide sequence ID" value="NZ_CAWQZC010000153.1"/>
</dbReference>
<proteinExistence type="predicted"/>
<sequence>MTYKATLPLGVKNNNPLNIEYNKRNDWDGQLSNSGERFARFKNPAFGFRAAAKVLRSYARQGFTTLEQMINRFAPSHENDTNLYAKNVSDWTGIGQNQVVNVNDDAELAKVIHAMSRMEVGKYYGLTMAQKGVAMA</sequence>
<gene>
    <name evidence="1" type="ORF">MT2528_2686</name>
</gene>
<protein>
    <recommendedName>
        <fullName evidence="3">Virion protein</fullName>
    </recommendedName>
</protein>
<comment type="caution">
    <text evidence="1">The sequence shown here is derived from an EMBL/GenBank/DDBJ whole genome shotgun (WGS) entry which is preliminary data.</text>
</comment>
<name>A0ABY1HE87_9GAMM</name>
<dbReference type="GeneID" id="61296521"/>
<evidence type="ECO:0000313" key="1">
    <source>
        <dbReference type="EMBL" id="SGY93991.1"/>
    </source>
</evidence>
<evidence type="ECO:0008006" key="3">
    <source>
        <dbReference type="Google" id="ProtNLM"/>
    </source>
</evidence>
<keyword evidence="2" id="KW-1185">Reference proteome</keyword>
<dbReference type="EMBL" id="FPLJ01000060">
    <property type="protein sequence ID" value="SGY93991.1"/>
    <property type="molecule type" value="Genomic_DNA"/>
</dbReference>
<dbReference type="Proteomes" id="UP000182660">
    <property type="component" value="Unassembled WGS sequence"/>
</dbReference>